<dbReference type="Pfam" id="PF01865">
    <property type="entry name" value="PhoU_div"/>
    <property type="match status" value="1"/>
</dbReference>
<dbReference type="RefSeq" id="WP_066306273.1">
    <property type="nucleotide sequence ID" value="NZ_KQ959516.1"/>
</dbReference>
<evidence type="ECO:0008006" key="4">
    <source>
        <dbReference type="Google" id="ProtNLM"/>
    </source>
</evidence>
<dbReference type="Gene3D" id="1.20.58.220">
    <property type="entry name" value="Phosphate transport system protein phou homolog 2, domain 2"/>
    <property type="match status" value="1"/>
</dbReference>
<dbReference type="AlphaFoldDB" id="A0A133XQI5"/>
<proteinExistence type="inferred from homology"/>
<protein>
    <recommendedName>
        <fullName evidence="4">TIGR00153 family protein</fullName>
    </recommendedName>
</protein>
<dbReference type="PANTHER" id="PTHR37298">
    <property type="entry name" value="UPF0111 PROTEIN YKAA"/>
    <property type="match status" value="1"/>
</dbReference>
<dbReference type="InterPro" id="IPR038078">
    <property type="entry name" value="PhoU-like_sf"/>
</dbReference>
<dbReference type="PANTHER" id="PTHR37298:SF1">
    <property type="entry name" value="UPF0111 PROTEIN YKAA"/>
    <property type="match status" value="1"/>
</dbReference>
<dbReference type="InterPro" id="IPR018445">
    <property type="entry name" value="Put_Phosphate_transp_reg"/>
</dbReference>
<dbReference type="EMBL" id="LSCR01000041">
    <property type="protein sequence ID" value="KXB33173.1"/>
    <property type="molecule type" value="Genomic_DNA"/>
</dbReference>
<dbReference type="STRING" id="1393034.HMPREF3192_01279"/>
<evidence type="ECO:0000256" key="1">
    <source>
        <dbReference type="ARBA" id="ARBA00008591"/>
    </source>
</evidence>
<evidence type="ECO:0000313" key="2">
    <source>
        <dbReference type="EMBL" id="KXB33173.1"/>
    </source>
</evidence>
<name>A0A133XQI5_9ACTN</name>
<dbReference type="PATRIC" id="fig|1393034.3.peg.1247"/>
<sequence>MPRIKKEDQFYTMLKDLVATISEAADEYVAIFESLPESASRIPQMKVYEHSCDQKVSRILKELYSSFITPFEREDISDLAFAMDDIIDNMNAVCERFDLFNIADMRKEAPQMARLAKRAVEEVKTMIDHLPHYKTDPLVMEMSIAIGNVEDEGDVVYRNALRRLFNDEEAGRYTLAWLRMFELMEKCMDACDHTAGVVRSVVMKSA</sequence>
<comment type="similarity">
    <text evidence="1">Belongs to the UPF0111 family.</text>
</comment>
<dbReference type="Proteomes" id="UP000070675">
    <property type="component" value="Unassembled WGS sequence"/>
</dbReference>
<reference evidence="3" key="1">
    <citation type="submission" date="2016-01" db="EMBL/GenBank/DDBJ databases">
        <authorList>
            <person name="Mitreva M."/>
            <person name="Pepin K.H."/>
            <person name="Mihindukulasuriya K.A."/>
            <person name="Fulton R."/>
            <person name="Fronick C."/>
            <person name="O'Laughlin M."/>
            <person name="Miner T."/>
            <person name="Herter B."/>
            <person name="Rosa B.A."/>
            <person name="Cordes M."/>
            <person name="Tomlinson C."/>
            <person name="Wollam A."/>
            <person name="Palsikar V.B."/>
            <person name="Mardis E.R."/>
            <person name="Wilson R.K."/>
        </authorList>
    </citation>
    <scope>NUCLEOTIDE SEQUENCE [LARGE SCALE GENOMIC DNA]</scope>
    <source>
        <strain evidence="3">DNF00019</strain>
    </source>
</reference>
<organism evidence="2 3">
    <name type="scientific">Atopobium deltae</name>
    <dbReference type="NCBI Taxonomy" id="1393034"/>
    <lineage>
        <taxon>Bacteria</taxon>
        <taxon>Bacillati</taxon>
        <taxon>Actinomycetota</taxon>
        <taxon>Coriobacteriia</taxon>
        <taxon>Coriobacteriales</taxon>
        <taxon>Atopobiaceae</taxon>
        <taxon>Atopobium</taxon>
    </lineage>
</organism>
<accession>A0A133XQI5</accession>
<dbReference type="InterPro" id="IPR052912">
    <property type="entry name" value="UPF0111_domain"/>
</dbReference>
<comment type="caution">
    <text evidence="2">The sequence shown here is derived from an EMBL/GenBank/DDBJ whole genome shotgun (WGS) entry which is preliminary data.</text>
</comment>
<evidence type="ECO:0000313" key="3">
    <source>
        <dbReference type="Proteomes" id="UP000070675"/>
    </source>
</evidence>
<gene>
    <name evidence="2" type="ORF">HMPREF3192_01279</name>
</gene>
<dbReference type="OrthoDB" id="9797568at2"/>
<keyword evidence="3" id="KW-1185">Reference proteome</keyword>